<feature type="compositionally biased region" description="Basic residues" evidence="1">
    <location>
        <begin position="57"/>
        <end position="69"/>
    </location>
</feature>
<dbReference type="EMBL" id="CP034204">
    <property type="protein sequence ID" value="QBZ53983.1"/>
    <property type="molecule type" value="Genomic_DNA"/>
</dbReference>
<name>A0A4P7MVF2_PYROR</name>
<accession>A0A4P7MVF2</accession>
<reference evidence="2 3" key="1">
    <citation type="journal article" date="2019" name="Mol. Biol. Evol.">
        <title>Blast fungal genomes show frequent chromosomal changes, gene gains and losses, and effector gene turnover.</title>
        <authorList>
            <person name="Gomez Luciano L.B."/>
            <person name="Jason Tsai I."/>
            <person name="Chuma I."/>
            <person name="Tosa Y."/>
            <person name="Chen Y.H."/>
            <person name="Li J.Y."/>
            <person name="Li M.Y."/>
            <person name="Jade Lu M.Y."/>
            <person name="Nakayashiki H."/>
            <person name="Li W.H."/>
        </authorList>
    </citation>
    <scope>NUCLEOTIDE SEQUENCE [LARGE SCALE GENOMIC DNA]</scope>
    <source>
        <strain evidence="2">MZ5-1-6</strain>
    </source>
</reference>
<organism evidence="2 3">
    <name type="scientific">Pyricularia oryzae</name>
    <name type="common">Rice blast fungus</name>
    <name type="synonym">Magnaporthe oryzae</name>
    <dbReference type="NCBI Taxonomy" id="318829"/>
    <lineage>
        <taxon>Eukaryota</taxon>
        <taxon>Fungi</taxon>
        <taxon>Dikarya</taxon>
        <taxon>Ascomycota</taxon>
        <taxon>Pezizomycotina</taxon>
        <taxon>Sordariomycetes</taxon>
        <taxon>Sordariomycetidae</taxon>
        <taxon>Magnaporthales</taxon>
        <taxon>Pyriculariaceae</taxon>
        <taxon>Pyricularia</taxon>
    </lineage>
</organism>
<evidence type="ECO:0000313" key="3">
    <source>
        <dbReference type="Proteomes" id="UP000294847"/>
    </source>
</evidence>
<proteinExistence type="predicted"/>
<sequence length="69" mass="7664">AGTTPNRENSGVCTLIANKGEKQTEKKVSKAFVRLGLQLRSVSKTIGPGHRGEKEKERKRHNHTPSRVE</sequence>
<dbReference type="Proteomes" id="UP000294847">
    <property type="component" value="Chromosome 1"/>
</dbReference>
<gene>
    <name evidence="2" type="ORF">PoMZ_09673</name>
</gene>
<feature type="non-terminal residue" evidence="2">
    <location>
        <position position="69"/>
    </location>
</feature>
<evidence type="ECO:0000313" key="2">
    <source>
        <dbReference type="EMBL" id="QBZ53983.1"/>
    </source>
</evidence>
<feature type="region of interest" description="Disordered" evidence="1">
    <location>
        <begin position="40"/>
        <end position="69"/>
    </location>
</feature>
<protein>
    <submittedName>
        <fullName evidence="2">Uncharacterized protein</fullName>
    </submittedName>
</protein>
<feature type="non-terminal residue" evidence="2">
    <location>
        <position position="1"/>
    </location>
</feature>
<dbReference type="AlphaFoldDB" id="A0A4P7MVF2"/>
<evidence type="ECO:0000256" key="1">
    <source>
        <dbReference type="SAM" id="MobiDB-lite"/>
    </source>
</evidence>